<name>A0A131ZW88_SARSC</name>
<accession>A0A131ZW88</accession>
<dbReference type="AlphaFoldDB" id="A0A131ZW88"/>
<comment type="caution">
    <text evidence="1">The sequence shown here is derived from an EMBL/GenBank/DDBJ whole genome shotgun (WGS) entry which is preliminary data.</text>
</comment>
<evidence type="ECO:0000313" key="1">
    <source>
        <dbReference type="EMBL" id="KPM02974.1"/>
    </source>
</evidence>
<evidence type="ECO:0000313" key="2">
    <source>
        <dbReference type="Proteomes" id="UP000616769"/>
    </source>
</evidence>
<dbReference type="VEuPathDB" id="VectorBase:SSCA009309"/>
<organism evidence="1 2">
    <name type="scientific">Sarcoptes scabiei</name>
    <name type="common">Itch mite</name>
    <name type="synonym">Acarus scabiei</name>
    <dbReference type="NCBI Taxonomy" id="52283"/>
    <lineage>
        <taxon>Eukaryota</taxon>
        <taxon>Metazoa</taxon>
        <taxon>Ecdysozoa</taxon>
        <taxon>Arthropoda</taxon>
        <taxon>Chelicerata</taxon>
        <taxon>Arachnida</taxon>
        <taxon>Acari</taxon>
        <taxon>Acariformes</taxon>
        <taxon>Sarcoptiformes</taxon>
        <taxon>Astigmata</taxon>
        <taxon>Psoroptidia</taxon>
        <taxon>Sarcoptoidea</taxon>
        <taxon>Sarcoptidae</taxon>
        <taxon>Sarcoptinae</taxon>
        <taxon>Sarcoptes</taxon>
    </lineage>
</organism>
<gene>
    <name evidence="1" type="ORF">QR98_0014010</name>
</gene>
<proteinExistence type="predicted"/>
<sequence>MSTPKQQNSHNYVYYTQDAELQMAYSRASLQNAYKLGLLRVGYRNTAKCICLVRTYRAPIK</sequence>
<dbReference type="EMBL" id="JXLN01003449">
    <property type="protein sequence ID" value="KPM02974.1"/>
    <property type="molecule type" value="Genomic_DNA"/>
</dbReference>
<dbReference type="Proteomes" id="UP000616769">
    <property type="component" value="Unassembled WGS sequence"/>
</dbReference>
<protein>
    <submittedName>
        <fullName evidence="1">Uncharacterized protein</fullName>
    </submittedName>
</protein>
<reference evidence="1 2" key="1">
    <citation type="journal article" date="2015" name="Parasit. Vectors">
        <title>Draft genome of the scabies mite.</title>
        <authorList>
            <person name="Rider S.D.Jr."/>
            <person name="Morgan M.S."/>
            <person name="Arlian L.G."/>
        </authorList>
    </citation>
    <scope>NUCLEOTIDE SEQUENCE [LARGE SCALE GENOMIC DNA]</scope>
    <source>
        <strain evidence="1">Arlian Lab</strain>
    </source>
</reference>